<sequence length="130" mass="14847">MKIILVISIFKTIRCWELVSRSISKYGQLEAHKCRLATTAAVLLEDQYGFNMAPDAVTSIKRPRAKNMVKWHRLPRSVWALTLMAEYIGAFPMKIILGISILRKVFFTRTVFNAYLITEWRQPASVSAAA</sequence>
<evidence type="ECO:0000313" key="1">
    <source>
        <dbReference type="EMBL" id="KAK1432793.1"/>
    </source>
</evidence>
<dbReference type="EMBL" id="JAUHHV010000002">
    <property type="protein sequence ID" value="KAK1432793.1"/>
    <property type="molecule type" value="Genomic_DNA"/>
</dbReference>
<keyword evidence="5" id="KW-1185">Reference proteome</keyword>
<dbReference type="EMBL" id="JAUHHV010000002">
    <property type="protein sequence ID" value="KAK1432797.1"/>
    <property type="molecule type" value="Genomic_DNA"/>
</dbReference>
<evidence type="ECO:0000313" key="5">
    <source>
        <dbReference type="Proteomes" id="UP001229421"/>
    </source>
</evidence>
<name>A0AAD8L1E4_TARER</name>
<reference evidence="1" key="1">
    <citation type="journal article" date="2023" name="bioRxiv">
        <title>Improved chromosome-level genome assembly for marigold (Tagetes erecta).</title>
        <authorList>
            <person name="Jiang F."/>
            <person name="Yuan L."/>
            <person name="Wang S."/>
            <person name="Wang H."/>
            <person name="Xu D."/>
            <person name="Wang A."/>
            <person name="Fan W."/>
        </authorList>
    </citation>
    <scope>NUCLEOTIDE SEQUENCE</scope>
    <source>
        <strain evidence="1">WSJ</strain>
        <tissue evidence="1">Leaf</tissue>
    </source>
</reference>
<organism evidence="1 5">
    <name type="scientific">Tagetes erecta</name>
    <name type="common">African marigold</name>
    <dbReference type="NCBI Taxonomy" id="13708"/>
    <lineage>
        <taxon>Eukaryota</taxon>
        <taxon>Viridiplantae</taxon>
        <taxon>Streptophyta</taxon>
        <taxon>Embryophyta</taxon>
        <taxon>Tracheophyta</taxon>
        <taxon>Spermatophyta</taxon>
        <taxon>Magnoliopsida</taxon>
        <taxon>eudicotyledons</taxon>
        <taxon>Gunneridae</taxon>
        <taxon>Pentapetalae</taxon>
        <taxon>asterids</taxon>
        <taxon>campanulids</taxon>
        <taxon>Asterales</taxon>
        <taxon>Asteraceae</taxon>
        <taxon>Asteroideae</taxon>
        <taxon>Heliantheae alliance</taxon>
        <taxon>Tageteae</taxon>
        <taxon>Tagetes</taxon>
    </lineage>
</organism>
<comment type="caution">
    <text evidence="1">The sequence shown here is derived from an EMBL/GenBank/DDBJ whole genome shotgun (WGS) entry which is preliminary data.</text>
</comment>
<dbReference type="EMBL" id="JAUHHV010000002">
    <property type="protein sequence ID" value="KAK1432794.1"/>
    <property type="molecule type" value="Genomic_DNA"/>
</dbReference>
<evidence type="ECO:0000313" key="2">
    <source>
        <dbReference type="EMBL" id="KAK1432794.1"/>
    </source>
</evidence>
<dbReference type="Proteomes" id="UP001229421">
    <property type="component" value="Unassembled WGS sequence"/>
</dbReference>
<proteinExistence type="predicted"/>
<accession>A0AAD8L1E4</accession>
<evidence type="ECO:0000313" key="4">
    <source>
        <dbReference type="EMBL" id="KAK1432797.1"/>
    </source>
</evidence>
<dbReference type="EMBL" id="JAUHHV010000002">
    <property type="protein sequence ID" value="KAK1432796.1"/>
    <property type="molecule type" value="Genomic_DNA"/>
</dbReference>
<dbReference type="AlphaFoldDB" id="A0AAD8L1E4"/>
<protein>
    <submittedName>
        <fullName evidence="1">Uncharacterized protein</fullName>
    </submittedName>
</protein>
<gene>
    <name evidence="1" type="ORF">QVD17_09693</name>
    <name evidence="2" type="ORF">QVD17_09694</name>
    <name evidence="3" type="ORF">QVD17_09696</name>
    <name evidence="4" type="ORF">QVD17_09697</name>
</gene>
<evidence type="ECO:0000313" key="3">
    <source>
        <dbReference type="EMBL" id="KAK1432796.1"/>
    </source>
</evidence>